<reference evidence="1 2" key="1">
    <citation type="submission" date="2019-05" db="EMBL/GenBank/DDBJ databases">
        <title>Another draft genome of Portunus trituberculatus and its Hox gene families provides insights of decapod evolution.</title>
        <authorList>
            <person name="Jeong J.-H."/>
            <person name="Song I."/>
            <person name="Kim S."/>
            <person name="Choi T."/>
            <person name="Kim D."/>
            <person name="Ryu S."/>
            <person name="Kim W."/>
        </authorList>
    </citation>
    <scope>NUCLEOTIDE SEQUENCE [LARGE SCALE GENOMIC DNA]</scope>
    <source>
        <tissue evidence="1">Muscle</tissue>
    </source>
</reference>
<dbReference type="Proteomes" id="UP000324222">
    <property type="component" value="Unassembled WGS sequence"/>
</dbReference>
<keyword evidence="2" id="KW-1185">Reference proteome</keyword>
<gene>
    <name evidence="1" type="ORF">E2C01_063155</name>
</gene>
<organism evidence="1 2">
    <name type="scientific">Portunus trituberculatus</name>
    <name type="common">Swimming crab</name>
    <name type="synonym">Neptunus trituberculatus</name>
    <dbReference type="NCBI Taxonomy" id="210409"/>
    <lineage>
        <taxon>Eukaryota</taxon>
        <taxon>Metazoa</taxon>
        <taxon>Ecdysozoa</taxon>
        <taxon>Arthropoda</taxon>
        <taxon>Crustacea</taxon>
        <taxon>Multicrustacea</taxon>
        <taxon>Malacostraca</taxon>
        <taxon>Eumalacostraca</taxon>
        <taxon>Eucarida</taxon>
        <taxon>Decapoda</taxon>
        <taxon>Pleocyemata</taxon>
        <taxon>Brachyura</taxon>
        <taxon>Eubrachyura</taxon>
        <taxon>Portunoidea</taxon>
        <taxon>Portunidae</taxon>
        <taxon>Portuninae</taxon>
        <taxon>Portunus</taxon>
    </lineage>
</organism>
<name>A0A5B7HFL4_PORTR</name>
<dbReference type="AlphaFoldDB" id="A0A5B7HFL4"/>
<sequence>MGAGARTRVARGEVIVGARGTSGGRVAVAPGSQWCGA</sequence>
<evidence type="ECO:0000313" key="2">
    <source>
        <dbReference type="Proteomes" id="UP000324222"/>
    </source>
</evidence>
<accession>A0A5B7HFL4</accession>
<proteinExistence type="predicted"/>
<comment type="caution">
    <text evidence="1">The sequence shown here is derived from an EMBL/GenBank/DDBJ whole genome shotgun (WGS) entry which is preliminary data.</text>
</comment>
<evidence type="ECO:0000313" key="1">
    <source>
        <dbReference type="EMBL" id="MPC68943.1"/>
    </source>
</evidence>
<protein>
    <submittedName>
        <fullName evidence="1">Uncharacterized protein</fullName>
    </submittedName>
</protein>
<dbReference type="EMBL" id="VSRR010028648">
    <property type="protein sequence ID" value="MPC68943.1"/>
    <property type="molecule type" value="Genomic_DNA"/>
</dbReference>